<name>A0A4R2J626_9PSEU</name>
<dbReference type="InterPro" id="IPR034457">
    <property type="entry name" value="Organic_radical-activating"/>
</dbReference>
<dbReference type="GO" id="GO:0051539">
    <property type="term" value="F:4 iron, 4 sulfur cluster binding"/>
    <property type="evidence" value="ECO:0007669"/>
    <property type="project" value="UniProtKB-KW"/>
</dbReference>
<dbReference type="PANTHER" id="PTHR30352">
    <property type="entry name" value="PYRUVATE FORMATE-LYASE-ACTIVATING ENZYME"/>
    <property type="match status" value="1"/>
</dbReference>
<keyword evidence="2" id="KW-0004">4Fe-4S</keyword>
<organism evidence="7 8">
    <name type="scientific">Actinocrispum wychmicini</name>
    <dbReference type="NCBI Taxonomy" id="1213861"/>
    <lineage>
        <taxon>Bacteria</taxon>
        <taxon>Bacillati</taxon>
        <taxon>Actinomycetota</taxon>
        <taxon>Actinomycetes</taxon>
        <taxon>Pseudonocardiales</taxon>
        <taxon>Pseudonocardiaceae</taxon>
        <taxon>Actinocrispum</taxon>
    </lineage>
</organism>
<dbReference type="GO" id="GO:0046872">
    <property type="term" value="F:metal ion binding"/>
    <property type="evidence" value="ECO:0007669"/>
    <property type="project" value="UniProtKB-KW"/>
</dbReference>
<comment type="cofactor">
    <cofactor evidence="1">
        <name>[4Fe-4S] cluster</name>
        <dbReference type="ChEBI" id="CHEBI:49883"/>
    </cofactor>
</comment>
<keyword evidence="6" id="KW-0411">Iron-sulfur</keyword>
<evidence type="ECO:0000256" key="6">
    <source>
        <dbReference type="ARBA" id="ARBA00023014"/>
    </source>
</evidence>
<dbReference type="InterPro" id="IPR007197">
    <property type="entry name" value="rSAM"/>
</dbReference>
<dbReference type="OrthoDB" id="9782387at2"/>
<evidence type="ECO:0000256" key="1">
    <source>
        <dbReference type="ARBA" id="ARBA00001966"/>
    </source>
</evidence>
<comment type="caution">
    <text evidence="7">The sequence shown here is derived from an EMBL/GenBank/DDBJ whole genome shotgun (WGS) entry which is preliminary data.</text>
</comment>
<evidence type="ECO:0000313" key="7">
    <source>
        <dbReference type="EMBL" id="TCO52922.1"/>
    </source>
</evidence>
<dbReference type="Gene3D" id="3.20.20.70">
    <property type="entry name" value="Aldolase class I"/>
    <property type="match status" value="1"/>
</dbReference>
<dbReference type="PANTHER" id="PTHR30352:SF2">
    <property type="entry name" value="ANAEROBIC RIBONUCLEOSIDE-TRIPHOSPHATE REDUCTASE-ACTIVATING PROTEIN"/>
    <property type="match status" value="1"/>
</dbReference>
<dbReference type="Pfam" id="PF13353">
    <property type="entry name" value="Fer4_12"/>
    <property type="match status" value="1"/>
</dbReference>
<dbReference type="CDD" id="cd01335">
    <property type="entry name" value="Radical_SAM"/>
    <property type="match status" value="1"/>
</dbReference>
<dbReference type="InterPro" id="IPR013785">
    <property type="entry name" value="Aldolase_TIM"/>
</dbReference>
<evidence type="ECO:0000256" key="3">
    <source>
        <dbReference type="ARBA" id="ARBA00022691"/>
    </source>
</evidence>
<evidence type="ECO:0000256" key="5">
    <source>
        <dbReference type="ARBA" id="ARBA00023004"/>
    </source>
</evidence>
<dbReference type="AlphaFoldDB" id="A0A4R2J626"/>
<sequence>MTTLTVSRTHYPVTALGPGNRLGVWVQGCSLACKGCMSQDTWNPMDGTKVAVDDLVRLWREAVDAGADGLTVSGGEPLQQPAALREFLVAADDVRSTAGREIDILVYTGYEQSEMDDLRWRVVAPADVVVTGRFDIARPTSLIWRGSANQRMVLRTDLGERRYADYVDHAPERPPIQVRSDAGGIWLIGVPRRGGLTGLERGLRGRGLDIEDVSWRR</sequence>
<dbReference type="InterPro" id="IPR058240">
    <property type="entry name" value="rSAM_sf"/>
</dbReference>
<evidence type="ECO:0000256" key="4">
    <source>
        <dbReference type="ARBA" id="ARBA00022723"/>
    </source>
</evidence>
<gene>
    <name evidence="7" type="ORF">EV192_111116</name>
</gene>
<evidence type="ECO:0000313" key="8">
    <source>
        <dbReference type="Proteomes" id="UP000295680"/>
    </source>
</evidence>
<dbReference type="RefSeq" id="WP_132123891.1">
    <property type="nucleotide sequence ID" value="NZ_SLWS01000011.1"/>
</dbReference>
<keyword evidence="3" id="KW-0949">S-adenosyl-L-methionine</keyword>
<protein>
    <submittedName>
        <fullName evidence="7">Anaerobic ribonucleoside-triphosphate reductase activating protein</fullName>
    </submittedName>
</protein>
<keyword evidence="4" id="KW-0479">Metal-binding</keyword>
<dbReference type="GO" id="GO:0004748">
    <property type="term" value="F:ribonucleoside-diphosphate reductase activity, thioredoxin disulfide as acceptor"/>
    <property type="evidence" value="ECO:0007669"/>
    <property type="project" value="TreeGrafter"/>
</dbReference>
<dbReference type="Proteomes" id="UP000295680">
    <property type="component" value="Unassembled WGS sequence"/>
</dbReference>
<accession>A0A4R2J626</accession>
<evidence type="ECO:0000256" key="2">
    <source>
        <dbReference type="ARBA" id="ARBA00022485"/>
    </source>
</evidence>
<keyword evidence="5" id="KW-0408">Iron</keyword>
<keyword evidence="8" id="KW-1185">Reference proteome</keyword>
<dbReference type="SFLD" id="SFLDS00029">
    <property type="entry name" value="Radical_SAM"/>
    <property type="match status" value="1"/>
</dbReference>
<dbReference type="EMBL" id="SLWS01000011">
    <property type="protein sequence ID" value="TCO52922.1"/>
    <property type="molecule type" value="Genomic_DNA"/>
</dbReference>
<proteinExistence type="predicted"/>
<reference evidence="7 8" key="1">
    <citation type="submission" date="2019-03" db="EMBL/GenBank/DDBJ databases">
        <title>Genomic Encyclopedia of Type Strains, Phase IV (KMG-IV): sequencing the most valuable type-strain genomes for metagenomic binning, comparative biology and taxonomic classification.</title>
        <authorList>
            <person name="Goeker M."/>
        </authorList>
    </citation>
    <scope>NUCLEOTIDE SEQUENCE [LARGE SCALE GENOMIC DNA]</scope>
    <source>
        <strain evidence="7 8">DSM 45934</strain>
    </source>
</reference>
<dbReference type="SUPFAM" id="SSF102114">
    <property type="entry name" value="Radical SAM enzymes"/>
    <property type="match status" value="1"/>
</dbReference>